<dbReference type="AlphaFoldDB" id="A0A6S7IJA3"/>
<dbReference type="InterPro" id="IPR000504">
    <property type="entry name" value="RRM_dom"/>
</dbReference>
<dbReference type="SMART" id="SM00360">
    <property type="entry name" value="RRM"/>
    <property type="match status" value="1"/>
</dbReference>
<reference evidence="2" key="1">
    <citation type="submission" date="2020-04" db="EMBL/GenBank/DDBJ databases">
        <authorList>
            <person name="Alioto T."/>
            <person name="Alioto T."/>
            <person name="Gomez Garrido J."/>
        </authorList>
    </citation>
    <scope>NUCLEOTIDE SEQUENCE</scope>
    <source>
        <strain evidence="2">A484AB</strain>
    </source>
</reference>
<dbReference type="GO" id="GO:0003723">
    <property type="term" value="F:RNA binding"/>
    <property type="evidence" value="ECO:0007669"/>
    <property type="project" value="UniProtKB-UniRule"/>
</dbReference>
<dbReference type="PROSITE" id="PS50102">
    <property type="entry name" value="RRM"/>
    <property type="match status" value="1"/>
</dbReference>
<evidence type="ECO:0000313" key="3">
    <source>
        <dbReference type="Proteomes" id="UP001152795"/>
    </source>
</evidence>
<dbReference type="Proteomes" id="UP001152795">
    <property type="component" value="Unassembled WGS sequence"/>
</dbReference>
<dbReference type="PANTHER" id="PTHR23147">
    <property type="entry name" value="SERINE/ARGININE RICH SPLICING FACTOR"/>
    <property type="match status" value="1"/>
</dbReference>
<feature type="non-terminal residue" evidence="2">
    <location>
        <position position="129"/>
    </location>
</feature>
<evidence type="ECO:0000313" key="2">
    <source>
        <dbReference type="EMBL" id="CAB4017756.1"/>
    </source>
</evidence>
<gene>
    <name evidence="2" type="ORF">PACLA_8A086856</name>
</gene>
<feature type="compositionally biased region" description="Basic and acidic residues" evidence="1">
    <location>
        <begin position="95"/>
        <end position="114"/>
    </location>
</feature>
<dbReference type="SUPFAM" id="SSF54928">
    <property type="entry name" value="RNA-binding domain, RBD"/>
    <property type="match status" value="1"/>
</dbReference>
<dbReference type="FunFam" id="3.30.70.330:FF:001074">
    <property type="entry name" value="Splicing factor, arginine/serine-rich 7"/>
    <property type="match status" value="1"/>
</dbReference>
<protein>
    <submittedName>
        <fullName evidence="2">Serine arginine-rich splicing factor 3</fullName>
    </submittedName>
</protein>
<accession>A0A6S7IJA3</accession>
<keyword evidence="3" id="KW-1185">Reference proteome</keyword>
<dbReference type="Gene3D" id="3.30.70.330">
    <property type="match status" value="1"/>
</dbReference>
<sequence length="129" mass="14981">SQMSRSDVRTTKVYVGGLPHDARKEEIEHEFSRFGKLHDVWVARNPPGFAFVEFVDERDAKDACDDLDGRTICGNRVRVELSHGKSRGRGRGRGGGRDRRDDRYQSRRYDDRGPRTWRSRSRGKCWSLL</sequence>
<dbReference type="CDD" id="cd12373">
    <property type="entry name" value="RRM_SRSF3_like"/>
    <property type="match status" value="1"/>
</dbReference>
<comment type="caution">
    <text evidence="2">The sequence shown here is derived from an EMBL/GenBank/DDBJ whole genome shotgun (WGS) entry which is preliminary data.</text>
</comment>
<dbReference type="InterPro" id="IPR050907">
    <property type="entry name" value="SRSF"/>
</dbReference>
<dbReference type="InterPro" id="IPR012677">
    <property type="entry name" value="Nucleotide-bd_a/b_plait_sf"/>
</dbReference>
<feature type="region of interest" description="Disordered" evidence="1">
    <location>
        <begin position="78"/>
        <end position="129"/>
    </location>
</feature>
<organism evidence="2 3">
    <name type="scientific">Paramuricea clavata</name>
    <name type="common">Red gorgonian</name>
    <name type="synonym">Violescent sea-whip</name>
    <dbReference type="NCBI Taxonomy" id="317549"/>
    <lineage>
        <taxon>Eukaryota</taxon>
        <taxon>Metazoa</taxon>
        <taxon>Cnidaria</taxon>
        <taxon>Anthozoa</taxon>
        <taxon>Octocorallia</taxon>
        <taxon>Malacalcyonacea</taxon>
        <taxon>Plexauridae</taxon>
        <taxon>Paramuricea</taxon>
    </lineage>
</organism>
<feature type="compositionally biased region" description="Basic residues" evidence="1">
    <location>
        <begin position="84"/>
        <end position="94"/>
    </location>
</feature>
<dbReference type="OrthoDB" id="5970at2759"/>
<dbReference type="EMBL" id="CACRXK020009696">
    <property type="protein sequence ID" value="CAB4017756.1"/>
    <property type="molecule type" value="Genomic_DNA"/>
</dbReference>
<dbReference type="InterPro" id="IPR035979">
    <property type="entry name" value="RBD_domain_sf"/>
</dbReference>
<evidence type="ECO:0000256" key="1">
    <source>
        <dbReference type="SAM" id="MobiDB-lite"/>
    </source>
</evidence>
<proteinExistence type="predicted"/>
<name>A0A6S7IJA3_PARCT</name>
<dbReference type="Pfam" id="PF00076">
    <property type="entry name" value="RRM_1"/>
    <property type="match status" value="1"/>
</dbReference>